<evidence type="ECO:0000313" key="2">
    <source>
        <dbReference type="Proteomes" id="UP000477849"/>
    </source>
</evidence>
<name>A0A6M1RZG4_9HYPH</name>
<dbReference type="EMBL" id="JAAKZH010000001">
    <property type="protein sequence ID" value="NGO62377.1"/>
    <property type="molecule type" value="Genomic_DNA"/>
</dbReference>
<protein>
    <submittedName>
        <fullName evidence="1">DUF2793 domain-containing protein</fullName>
    </submittedName>
</protein>
<organism evidence="1 2">
    <name type="scientific">Rhizobium daejeonense</name>
    <dbReference type="NCBI Taxonomy" id="240521"/>
    <lineage>
        <taxon>Bacteria</taxon>
        <taxon>Pseudomonadati</taxon>
        <taxon>Pseudomonadota</taxon>
        <taxon>Alphaproteobacteria</taxon>
        <taxon>Hyphomicrobiales</taxon>
        <taxon>Rhizobiaceae</taxon>
        <taxon>Rhizobium/Agrobacterium group</taxon>
        <taxon>Rhizobium</taxon>
    </lineage>
</organism>
<dbReference type="InterPro" id="IPR021251">
    <property type="entry name" value="DUF2793"/>
</dbReference>
<comment type="caution">
    <text evidence="1">The sequence shown here is derived from an EMBL/GenBank/DDBJ whole genome shotgun (WGS) entry which is preliminary data.</text>
</comment>
<gene>
    <name evidence="1" type="ORF">G6N76_01725</name>
</gene>
<sequence>MSDITSNLALPYILPAQAQKHVTHNEALQRLDAIVQLTMAGSLHEPPTEAEEGDCYWVVSPATGAFSGRSERLAFRQDDAWIFITPKSGWRALDMIDNKIKVFSADAWHDISMPSETEVSTLGISTSADATNRLSLSSPASLFNHAGNDHRVKINKAATGDTASLLFQSGWQGKAEMGLAGDDGFSIKVSDNGAEWKTALAVSPDGVVTMDHRPLARAARSTATLTIADGTVTGFDDLHASAGGFLLGAPLTSGHGSGLVVPITGLYLLALGVTVLSATSHSASLRQNDMTTLAAATGPAGSRSVVAIASLAAGDILTVHHSGSAQLQFGLAATELSIVML</sequence>
<reference evidence="1 2" key="1">
    <citation type="submission" date="2020-02" db="EMBL/GenBank/DDBJ databases">
        <title>Genome sequence of the type strain CCBAU10050 of Rhizobium daejeonense.</title>
        <authorList>
            <person name="Gao J."/>
            <person name="Sun J."/>
        </authorList>
    </citation>
    <scope>NUCLEOTIDE SEQUENCE [LARGE SCALE GENOMIC DNA]</scope>
    <source>
        <strain evidence="1 2">CCBAU10050</strain>
    </source>
</reference>
<keyword evidence="2" id="KW-1185">Reference proteome</keyword>
<dbReference type="Proteomes" id="UP000477849">
    <property type="component" value="Unassembled WGS sequence"/>
</dbReference>
<accession>A0A6M1RZG4</accession>
<dbReference type="Pfam" id="PF10983">
    <property type="entry name" value="DUF2793"/>
    <property type="match status" value="1"/>
</dbReference>
<proteinExistence type="predicted"/>
<evidence type="ECO:0000313" key="1">
    <source>
        <dbReference type="EMBL" id="NGO62377.1"/>
    </source>
</evidence>
<dbReference type="RefSeq" id="WP_163900545.1">
    <property type="nucleotide sequence ID" value="NZ_CP048427.1"/>
</dbReference>
<dbReference type="AlphaFoldDB" id="A0A6M1RZG4"/>